<dbReference type="Gene3D" id="3.10.20.90">
    <property type="entry name" value="Phosphatidylinositol 3-kinase Catalytic Subunit, Chain A, domain 1"/>
    <property type="match status" value="1"/>
</dbReference>
<comment type="caution">
    <text evidence="2">The sequence shown here is derived from an EMBL/GenBank/DDBJ whole genome shotgun (WGS) entry which is preliminary data.</text>
</comment>
<dbReference type="OrthoDB" id="447781at2759"/>
<evidence type="ECO:0000313" key="5">
    <source>
        <dbReference type="Proteomes" id="UP001152797"/>
    </source>
</evidence>
<keyword evidence="5" id="KW-1185">Reference proteome</keyword>
<dbReference type="EMBL" id="CAMXCT030003481">
    <property type="protein sequence ID" value="CAL4792048.1"/>
    <property type="molecule type" value="Genomic_DNA"/>
</dbReference>
<evidence type="ECO:0000313" key="2">
    <source>
        <dbReference type="EMBL" id="CAI4004736.1"/>
    </source>
</evidence>
<accession>A0A9P1G9J3</accession>
<reference evidence="3" key="2">
    <citation type="submission" date="2024-04" db="EMBL/GenBank/DDBJ databases">
        <authorList>
            <person name="Chen Y."/>
            <person name="Shah S."/>
            <person name="Dougan E. K."/>
            <person name="Thang M."/>
            <person name="Chan C."/>
        </authorList>
    </citation>
    <scope>NUCLEOTIDE SEQUENCE [LARGE SCALE GENOMIC DNA]</scope>
</reference>
<dbReference type="SUPFAM" id="SSF54236">
    <property type="entry name" value="Ubiquitin-like"/>
    <property type="match status" value="1"/>
</dbReference>
<proteinExistence type="predicted"/>
<sequence length="164" mass="17916">MEVNMNGFSGFLCTLNCSKAHTVGDLKAEIECSSGISCIEQKLVCCGEDLEDERLLGSLIPADADAMEVDMDTTTTTLELSLIRVDARRAQALHDVRCNGLCLETLSEDLRNDRDIVLAAVKHNGFAVIHAHPELRRDPEIALAAVSDRGFVLRYLEDALKAGE</sequence>
<gene>
    <name evidence="2" type="ORF">C1SCF055_LOCUS30509</name>
</gene>
<dbReference type="PROSITE" id="PS50053">
    <property type="entry name" value="UBIQUITIN_2"/>
    <property type="match status" value="1"/>
</dbReference>
<organism evidence="2">
    <name type="scientific">Cladocopium goreaui</name>
    <dbReference type="NCBI Taxonomy" id="2562237"/>
    <lineage>
        <taxon>Eukaryota</taxon>
        <taxon>Sar</taxon>
        <taxon>Alveolata</taxon>
        <taxon>Dinophyceae</taxon>
        <taxon>Suessiales</taxon>
        <taxon>Symbiodiniaceae</taxon>
        <taxon>Cladocopium</taxon>
    </lineage>
</organism>
<evidence type="ECO:0000313" key="3">
    <source>
        <dbReference type="EMBL" id="CAL1158111.1"/>
    </source>
</evidence>
<evidence type="ECO:0000313" key="4">
    <source>
        <dbReference type="EMBL" id="CAL4792048.1"/>
    </source>
</evidence>
<reference evidence="2" key="1">
    <citation type="submission" date="2022-10" db="EMBL/GenBank/DDBJ databases">
        <authorList>
            <person name="Chen Y."/>
            <person name="Dougan E. K."/>
            <person name="Chan C."/>
            <person name="Rhodes N."/>
            <person name="Thang M."/>
        </authorList>
    </citation>
    <scope>NUCLEOTIDE SEQUENCE</scope>
</reference>
<dbReference type="Proteomes" id="UP001152797">
    <property type="component" value="Unassembled WGS sequence"/>
</dbReference>
<dbReference type="AlphaFoldDB" id="A0A9P1G9J3"/>
<dbReference type="EMBL" id="CAMXCT010003481">
    <property type="protein sequence ID" value="CAI4004736.1"/>
    <property type="molecule type" value="Genomic_DNA"/>
</dbReference>
<feature type="domain" description="Ubiquitin-like" evidence="1">
    <location>
        <begin position="1"/>
        <end position="69"/>
    </location>
</feature>
<name>A0A9P1G9J3_9DINO</name>
<dbReference type="InterPro" id="IPR029071">
    <property type="entry name" value="Ubiquitin-like_domsf"/>
</dbReference>
<evidence type="ECO:0000259" key="1">
    <source>
        <dbReference type="PROSITE" id="PS50053"/>
    </source>
</evidence>
<feature type="non-terminal residue" evidence="2">
    <location>
        <position position="164"/>
    </location>
</feature>
<protein>
    <submittedName>
        <fullName evidence="4">Kinesin-like protein KIFC3</fullName>
    </submittedName>
</protein>
<dbReference type="InterPro" id="IPR025197">
    <property type="entry name" value="DUF4116"/>
</dbReference>
<dbReference type="InterPro" id="IPR000626">
    <property type="entry name" value="Ubiquitin-like_dom"/>
</dbReference>
<dbReference type="Pfam" id="PF13475">
    <property type="entry name" value="DUF4116"/>
    <property type="match status" value="1"/>
</dbReference>
<dbReference type="EMBL" id="CAMXCT020003481">
    <property type="protein sequence ID" value="CAL1158111.1"/>
    <property type="molecule type" value="Genomic_DNA"/>
</dbReference>